<accession>A0A1I5VVX3</accession>
<proteinExistence type="predicted"/>
<keyword evidence="2" id="KW-1185">Reference proteome</keyword>
<organism evidence="1 2">
    <name type="scientific">Butyrivibrio proteoclasticus</name>
    <dbReference type="NCBI Taxonomy" id="43305"/>
    <lineage>
        <taxon>Bacteria</taxon>
        <taxon>Bacillati</taxon>
        <taxon>Bacillota</taxon>
        <taxon>Clostridia</taxon>
        <taxon>Lachnospirales</taxon>
        <taxon>Lachnospiraceae</taxon>
        <taxon>Butyrivibrio</taxon>
    </lineage>
</organism>
<dbReference type="EMBL" id="FOXO01000019">
    <property type="protein sequence ID" value="SFQ11688.1"/>
    <property type="molecule type" value="Genomic_DNA"/>
</dbReference>
<reference evidence="2" key="1">
    <citation type="submission" date="2016-10" db="EMBL/GenBank/DDBJ databases">
        <authorList>
            <person name="Varghese N."/>
            <person name="Submissions S."/>
        </authorList>
    </citation>
    <scope>NUCLEOTIDE SEQUENCE [LARGE SCALE GENOMIC DNA]</scope>
    <source>
        <strain evidence="2">P18</strain>
    </source>
</reference>
<evidence type="ECO:0000313" key="2">
    <source>
        <dbReference type="Proteomes" id="UP000182624"/>
    </source>
</evidence>
<dbReference type="RefSeq" id="WP_074889322.1">
    <property type="nucleotide sequence ID" value="NZ_FOXO01000019.1"/>
</dbReference>
<name>A0A1I5VVX3_9FIRM</name>
<dbReference type="AlphaFoldDB" id="A0A1I5VVX3"/>
<evidence type="ECO:0000313" key="1">
    <source>
        <dbReference type="EMBL" id="SFQ11688.1"/>
    </source>
</evidence>
<sequence length="124" mass="14500">MDIGREGGGTNSKHKHHRYTSFDDERIAEYKLPQEVILDRRIVEDTLAVLNVTTQNELYKFYDGLYYNWIKAVVTGNRLVDYFKNNHYESVYIYGTAHAGELLYEQISSNIDVKGFVVETKDKR</sequence>
<protein>
    <submittedName>
        <fullName evidence="1">Uncharacterized protein</fullName>
    </submittedName>
</protein>
<dbReference type="Proteomes" id="UP000182624">
    <property type="component" value="Unassembled WGS sequence"/>
</dbReference>
<gene>
    <name evidence="1" type="ORF">SAMN04487928_11951</name>
</gene>